<evidence type="ECO:0000313" key="3">
    <source>
        <dbReference type="Proteomes" id="UP001522868"/>
    </source>
</evidence>
<comment type="caution">
    <text evidence="2">The sequence shown here is derived from an EMBL/GenBank/DDBJ whole genome shotgun (WGS) entry which is preliminary data.</text>
</comment>
<evidence type="ECO:0000313" key="2">
    <source>
        <dbReference type="EMBL" id="MCK8680947.1"/>
    </source>
</evidence>
<evidence type="ECO:0000256" key="1">
    <source>
        <dbReference type="SAM" id="MobiDB-lite"/>
    </source>
</evidence>
<proteinExistence type="predicted"/>
<reference evidence="2 3" key="1">
    <citation type="submission" date="2022-04" db="EMBL/GenBank/DDBJ databases">
        <title>Streptomyces sp. nov. LCR6-01 isolated from Lichen of Dirinaria sp.</title>
        <authorList>
            <person name="Kanchanasin P."/>
            <person name="Tanasupawat S."/>
            <person name="Phongsopitanun W."/>
        </authorList>
    </citation>
    <scope>NUCLEOTIDE SEQUENCE [LARGE SCALE GENOMIC DNA]</scope>
    <source>
        <strain evidence="2 3">LCR6-01</strain>
    </source>
</reference>
<dbReference type="Proteomes" id="UP001522868">
    <property type="component" value="Unassembled WGS sequence"/>
</dbReference>
<dbReference type="RefSeq" id="WP_248636775.1">
    <property type="nucleotide sequence ID" value="NZ_JALPTH010000033.1"/>
</dbReference>
<accession>A0ABT0IHZ6</accession>
<feature type="compositionally biased region" description="Acidic residues" evidence="1">
    <location>
        <begin position="96"/>
        <end position="124"/>
    </location>
</feature>
<dbReference type="EMBL" id="JALPTH010000033">
    <property type="protein sequence ID" value="MCK8680947.1"/>
    <property type="molecule type" value="Genomic_DNA"/>
</dbReference>
<sequence length="130" mass="14673">MSASETSRYVRLRVELLLEVTDPDQLTAAALERVESDEFLPDEERTHARSAVREDEAEALAYLVEPTDLIGEVPGVDLAQASWSSERAEHDPEAFAWEEFDGEDGEEDGDYLDEDEDEDEDEGEERGLRP</sequence>
<protein>
    <recommendedName>
        <fullName evidence="4">DNA primase</fullName>
    </recommendedName>
</protein>
<gene>
    <name evidence="2" type="ORF">M1O15_26870</name>
</gene>
<evidence type="ECO:0008006" key="4">
    <source>
        <dbReference type="Google" id="ProtNLM"/>
    </source>
</evidence>
<name>A0ABT0IHZ6_9ACTN</name>
<feature type="region of interest" description="Disordered" evidence="1">
    <location>
        <begin position="81"/>
        <end position="130"/>
    </location>
</feature>
<keyword evidence="3" id="KW-1185">Reference proteome</keyword>
<organism evidence="2 3">
    <name type="scientific">Streptomyces lichenis</name>
    <dbReference type="NCBI Taxonomy" id="2306967"/>
    <lineage>
        <taxon>Bacteria</taxon>
        <taxon>Bacillati</taxon>
        <taxon>Actinomycetota</taxon>
        <taxon>Actinomycetes</taxon>
        <taxon>Kitasatosporales</taxon>
        <taxon>Streptomycetaceae</taxon>
        <taxon>Streptomyces</taxon>
    </lineage>
</organism>